<dbReference type="EMBL" id="GBXM01069855">
    <property type="protein sequence ID" value="JAH38722.1"/>
    <property type="molecule type" value="Transcribed_RNA"/>
</dbReference>
<accession>A0A0E9SBW4</accession>
<organism evidence="1">
    <name type="scientific">Anguilla anguilla</name>
    <name type="common">European freshwater eel</name>
    <name type="synonym">Muraena anguilla</name>
    <dbReference type="NCBI Taxonomy" id="7936"/>
    <lineage>
        <taxon>Eukaryota</taxon>
        <taxon>Metazoa</taxon>
        <taxon>Chordata</taxon>
        <taxon>Craniata</taxon>
        <taxon>Vertebrata</taxon>
        <taxon>Euteleostomi</taxon>
        <taxon>Actinopterygii</taxon>
        <taxon>Neopterygii</taxon>
        <taxon>Teleostei</taxon>
        <taxon>Anguilliformes</taxon>
        <taxon>Anguillidae</taxon>
        <taxon>Anguilla</taxon>
    </lineage>
</organism>
<sequence>MTETSSNLQHTKS</sequence>
<evidence type="ECO:0000313" key="1">
    <source>
        <dbReference type="EMBL" id="JAH38722.1"/>
    </source>
</evidence>
<protein>
    <submittedName>
        <fullName evidence="1">Uncharacterized protein</fullName>
    </submittedName>
</protein>
<reference evidence="1" key="2">
    <citation type="journal article" date="2015" name="Fish Shellfish Immunol.">
        <title>Early steps in the European eel (Anguilla anguilla)-Vibrio vulnificus interaction in the gills: Role of the RtxA13 toxin.</title>
        <authorList>
            <person name="Callol A."/>
            <person name="Pajuelo D."/>
            <person name="Ebbesson L."/>
            <person name="Teles M."/>
            <person name="MacKenzie S."/>
            <person name="Amaro C."/>
        </authorList>
    </citation>
    <scope>NUCLEOTIDE SEQUENCE</scope>
</reference>
<name>A0A0E9SBW4_ANGAN</name>
<proteinExistence type="predicted"/>
<reference evidence="1" key="1">
    <citation type="submission" date="2014-11" db="EMBL/GenBank/DDBJ databases">
        <authorList>
            <person name="Amaro Gonzalez C."/>
        </authorList>
    </citation>
    <scope>NUCLEOTIDE SEQUENCE</scope>
</reference>